<keyword evidence="3" id="KW-1185">Reference proteome</keyword>
<accession>A0ABR6VRG0</accession>
<evidence type="ECO:0008006" key="4">
    <source>
        <dbReference type="Google" id="ProtNLM"/>
    </source>
</evidence>
<reference evidence="2 3" key="1">
    <citation type="journal article" date="2019" name="Int. J. Syst. Evol. Microbiol.">
        <title>Rufibacter sediminis sp. nov., isolated from freshwater lake sediment.</title>
        <authorList>
            <person name="Qu J.H."/>
            <person name="Zhang L.J."/>
            <person name="Fu Y.H."/>
            <person name="Li H.F."/>
        </authorList>
    </citation>
    <scope>NUCLEOTIDE SEQUENCE [LARGE SCALE GENOMIC DNA]</scope>
    <source>
        <strain evidence="2 3">H-1</strain>
    </source>
</reference>
<comment type="caution">
    <text evidence="2">The sequence shown here is derived from an EMBL/GenBank/DDBJ whole genome shotgun (WGS) entry which is preliminary data.</text>
</comment>
<gene>
    <name evidence="2" type="ORF">H7U12_08615</name>
</gene>
<dbReference type="Proteomes" id="UP000659698">
    <property type="component" value="Unassembled WGS sequence"/>
</dbReference>
<feature type="signal peptide" evidence="1">
    <location>
        <begin position="1"/>
        <end position="18"/>
    </location>
</feature>
<evidence type="ECO:0000313" key="3">
    <source>
        <dbReference type="Proteomes" id="UP000659698"/>
    </source>
</evidence>
<dbReference type="PROSITE" id="PS51257">
    <property type="entry name" value="PROKAR_LIPOPROTEIN"/>
    <property type="match status" value="1"/>
</dbReference>
<organism evidence="2 3">
    <name type="scientific">Rufibacter sediminis</name>
    <dbReference type="NCBI Taxonomy" id="2762756"/>
    <lineage>
        <taxon>Bacteria</taxon>
        <taxon>Pseudomonadati</taxon>
        <taxon>Bacteroidota</taxon>
        <taxon>Cytophagia</taxon>
        <taxon>Cytophagales</taxon>
        <taxon>Hymenobacteraceae</taxon>
        <taxon>Rufibacter</taxon>
    </lineage>
</organism>
<feature type="chain" id="PRO_5046225454" description="Lipoprotein" evidence="1">
    <location>
        <begin position="19"/>
        <end position="238"/>
    </location>
</feature>
<proteinExistence type="predicted"/>
<dbReference type="RefSeq" id="WP_186636024.1">
    <property type="nucleotide sequence ID" value="NZ_JACOAF010000021.1"/>
</dbReference>
<keyword evidence="1" id="KW-0732">Signal</keyword>
<name>A0ABR6VRG0_9BACT</name>
<evidence type="ECO:0000256" key="1">
    <source>
        <dbReference type="SAM" id="SignalP"/>
    </source>
</evidence>
<sequence length="238" mass="27371">MKRILLFVVLLTSLLSSCGDDEITRDAERFGYQYYPLAIGNYWIFNVTENKYVRDAISQTSTYQKREWIDATVTDQTGREWYRVQISRRNTASDAWMVSGVKLISMSSSDLRIQENNQTTVQMIFPVKNGNSFISNAFRNEDHDKPVYYTYADLGSIFTEAGNTYDNTVTLLQGDTDTQLEYQEKYEVYAAGKGPVNRTDKHYFYCDDSTGEQCPYGEEYIVNGTDKLEVLESSGKME</sequence>
<evidence type="ECO:0000313" key="2">
    <source>
        <dbReference type="EMBL" id="MBC3539742.1"/>
    </source>
</evidence>
<dbReference type="EMBL" id="JACOAF010000021">
    <property type="protein sequence ID" value="MBC3539742.1"/>
    <property type="molecule type" value="Genomic_DNA"/>
</dbReference>
<protein>
    <recommendedName>
        <fullName evidence="4">Lipoprotein</fullName>
    </recommendedName>
</protein>